<dbReference type="RefSeq" id="WP_145054462.1">
    <property type="nucleotide sequence ID" value="NZ_CP036433.1"/>
</dbReference>
<dbReference type="Gene3D" id="1.25.10.10">
    <property type="entry name" value="Leucine-rich Repeat Variant"/>
    <property type="match status" value="1"/>
</dbReference>
<dbReference type="InterPro" id="IPR011989">
    <property type="entry name" value="ARM-like"/>
</dbReference>
<dbReference type="Pfam" id="PF13646">
    <property type="entry name" value="HEAT_2"/>
    <property type="match status" value="1"/>
</dbReference>
<dbReference type="AlphaFoldDB" id="A0A518DVA4"/>
<protein>
    <submittedName>
        <fullName evidence="1">HEAT repeat protein</fullName>
    </submittedName>
</protein>
<dbReference type="Proteomes" id="UP000317648">
    <property type="component" value="Chromosome"/>
</dbReference>
<dbReference type="KEGG" id="lcre:Pla8534_35800"/>
<name>A0A518DVA4_9BACT</name>
<evidence type="ECO:0000313" key="1">
    <source>
        <dbReference type="EMBL" id="QDU95763.1"/>
    </source>
</evidence>
<gene>
    <name evidence="1" type="ORF">Pla8534_35800</name>
</gene>
<reference evidence="1 2" key="1">
    <citation type="submission" date="2019-02" db="EMBL/GenBank/DDBJ databases">
        <title>Deep-cultivation of Planctomycetes and their phenomic and genomic characterization uncovers novel biology.</title>
        <authorList>
            <person name="Wiegand S."/>
            <person name="Jogler M."/>
            <person name="Boedeker C."/>
            <person name="Pinto D."/>
            <person name="Vollmers J."/>
            <person name="Rivas-Marin E."/>
            <person name="Kohn T."/>
            <person name="Peeters S.H."/>
            <person name="Heuer A."/>
            <person name="Rast P."/>
            <person name="Oberbeckmann S."/>
            <person name="Bunk B."/>
            <person name="Jeske O."/>
            <person name="Meyerdierks A."/>
            <person name="Storesund J.E."/>
            <person name="Kallscheuer N."/>
            <person name="Luecker S."/>
            <person name="Lage O.M."/>
            <person name="Pohl T."/>
            <person name="Merkel B.J."/>
            <person name="Hornburger P."/>
            <person name="Mueller R.-W."/>
            <person name="Bruemmer F."/>
            <person name="Labrenz M."/>
            <person name="Spormann A.M."/>
            <person name="Op den Camp H."/>
            <person name="Overmann J."/>
            <person name="Amann R."/>
            <person name="Jetten M.S.M."/>
            <person name="Mascher T."/>
            <person name="Medema M.H."/>
            <person name="Devos D.P."/>
            <person name="Kaster A.-K."/>
            <person name="Ovreas L."/>
            <person name="Rohde M."/>
            <person name="Galperin M.Y."/>
            <person name="Jogler C."/>
        </authorList>
    </citation>
    <scope>NUCLEOTIDE SEQUENCE [LARGE SCALE GENOMIC DNA]</scope>
    <source>
        <strain evidence="1 2">Pla85_3_4</strain>
    </source>
</reference>
<sequence>MDADLLHLEEELCSTNAQRRVDAAEQLSLLGHQASPAVIPLLCTLRDSDEQVREYVTSALENLGPPPTNQLGHLVPMLQDENLDIGYWAATLLGRLGRIGGPAAESLADVLQHSTHTVVRERSAWALGEIGKEASVALDQLHRTAQGSEPRLARLAQEAIEKITGEADE</sequence>
<organism evidence="1 2">
    <name type="scientific">Lignipirellula cremea</name>
    <dbReference type="NCBI Taxonomy" id="2528010"/>
    <lineage>
        <taxon>Bacteria</taxon>
        <taxon>Pseudomonadati</taxon>
        <taxon>Planctomycetota</taxon>
        <taxon>Planctomycetia</taxon>
        <taxon>Pirellulales</taxon>
        <taxon>Pirellulaceae</taxon>
        <taxon>Lignipirellula</taxon>
    </lineage>
</organism>
<dbReference type="InterPro" id="IPR016024">
    <property type="entry name" value="ARM-type_fold"/>
</dbReference>
<dbReference type="SUPFAM" id="SSF48371">
    <property type="entry name" value="ARM repeat"/>
    <property type="match status" value="1"/>
</dbReference>
<proteinExistence type="predicted"/>
<dbReference type="EMBL" id="CP036433">
    <property type="protein sequence ID" value="QDU95763.1"/>
    <property type="molecule type" value="Genomic_DNA"/>
</dbReference>
<evidence type="ECO:0000313" key="2">
    <source>
        <dbReference type="Proteomes" id="UP000317648"/>
    </source>
</evidence>
<keyword evidence="2" id="KW-1185">Reference proteome</keyword>
<accession>A0A518DVA4</accession>
<dbReference type="OrthoDB" id="279649at2"/>